<comment type="caution">
    <text evidence="1">The sequence shown here is derived from an EMBL/GenBank/DDBJ whole genome shotgun (WGS) entry which is preliminary data.</text>
</comment>
<reference evidence="1" key="1">
    <citation type="submission" date="2023-04" db="EMBL/GenBank/DDBJ databases">
        <title>Draft Genome sequencing of Naganishia species isolated from polar environments using Oxford Nanopore Technology.</title>
        <authorList>
            <person name="Leo P."/>
            <person name="Venkateswaran K."/>
        </authorList>
    </citation>
    <scope>NUCLEOTIDE SEQUENCE</scope>
    <source>
        <strain evidence="1">MNA-CCFEE 5261</strain>
    </source>
</reference>
<organism evidence="1 2">
    <name type="scientific">Naganishia cerealis</name>
    <dbReference type="NCBI Taxonomy" id="610337"/>
    <lineage>
        <taxon>Eukaryota</taxon>
        <taxon>Fungi</taxon>
        <taxon>Dikarya</taxon>
        <taxon>Basidiomycota</taxon>
        <taxon>Agaricomycotina</taxon>
        <taxon>Tremellomycetes</taxon>
        <taxon>Filobasidiales</taxon>
        <taxon>Filobasidiaceae</taxon>
        <taxon>Naganishia</taxon>
    </lineage>
</organism>
<gene>
    <name evidence="1" type="ORF">QFC19_001141</name>
</gene>
<dbReference type="Proteomes" id="UP001241377">
    <property type="component" value="Unassembled WGS sequence"/>
</dbReference>
<evidence type="ECO:0000313" key="1">
    <source>
        <dbReference type="EMBL" id="KAJ9111373.1"/>
    </source>
</evidence>
<sequence length="458" mass="52145">MPYSAESSLVDTLEPVGLFIGVFTTDEGRERRMMIRQTYGSHHKSRVPGTEGVRIRFIMGRPRTRFERAVKLEMETFGDIVLLDIPENMNSGKTHAFFSWAADHAMVSHWDYDSPIQPSEAENDVKESVPEISPGRPQRHSRSHLRRNAFAVGEDMSGKQRHLRDQQLPSHTEDLSAHSDEHVLQRISHPVYRGEKRPDYIVKADEDTFIVLGELERRLRVAPRNLTYWGYLVKNLFMAGECYALSYDLAYFIGKAETFKMMTRGAEDKLVARWMRMHPRREEISWVSEKCWIYDHPKAGTVYAHGYLYPATVNTIRHENITELPVRELALRGGKTWATSYSTVSKFGAQYTPPSEGMTLGEEVEALVEGSEMSLLGRRSPNSQGSKKSGALDPHLLQAVYDRRPTRAQRFLNDSSERGGTAIVHFIKRQEWFMETALALLGPFNGGDRTPNDVASAP</sequence>
<dbReference type="EMBL" id="JASBWR010000008">
    <property type="protein sequence ID" value="KAJ9111373.1"/>
    <property type="molecule type" value="Genomic_DNA"/>
</dbReference>
<keyword evidence="2" id="KW-1185">Reference proteome</keyword>
<evidence type="ECO:0000313" key="2">
    <source>
        <dbReference type="Proteomes" id="UP001241377"/>
    </source>
</evidence>
<proteinExistence type="predicted"/>
<accession>A0ACC2WIS2</accession>
<name>A0ACC2WIS2_9TREE</name>
<protein>
    <submittedName>
        <fullName evidence="1">Uncharacterized protein</fullName>
    </submittedName>
</protein>